<dbReference type="EMBL" id="BMGT01000001">
    <property type="protein sequence ID" value="GGG63964.1"/>
    <property type="molecule type" value="Genomic_DNA"/>
</dbReference>
<feature type="transmembrane region" description="Helical" evidence="7">
    <location>
        <begin position="95"/>
        <end position="122"/>
    </location>
</feature>
<feature type="transmembrane region" description="Helical" evidence="7">
    <location>
        <begin position="194"/>
        <end position="215"/>
    </location>
</feature>
<keyword evidence="4" id="KW-0769">Symport</keyword>
<feature type="transmembrane region" description="Helical" evidence="7">
    <location>
        <begin position="377"/>
        <end position="396"/>
    </location>
</feature>
<dbReference type="GO" id="GO:0034755">
    <property type="term" value="P:iron ion transmembrane transport"/>
    <property type="evidence" value="ECO:0007669"/>
    <property type="project" value="TreeGrafter"/>
</dbReference>
<dbReference type="GO" id="GO:0015293">
    <property type="term" value="F:symporter activity"/>
    <property type="evidence" value="ECO:0007669"/>
    <property type="project" value="UniProtKB-KW"/>
</dbReference>
<keyword evidence="2" id="KW-0813">Transport</keyword>
<evidence type="ECO:0000256" key="1">
    <source>
        <dbReference type="ARBA" id="ARBA00004141"/>
    </source>
</evidence>
<comment type="subcellular location">
    <subcellularLocation>
        <location evidence="1">Membrane</location>
        <topology evidence="1">Multi-pass membrane protein</topology>
    </subcellularLocation>
</comment>
<keyword evidence="5 7" id="KW-1133">Transmembrane helix</keyword>
<sequence length="443" mass="47420">MAAIVEQEPKRSVRQKLIGFFSILGPGIITGAADDDPSGIATYSQTGAQFGFGQLWTALYQIPLLLAVQETCARIGAVTGKGLAGVIKDHYSRKILIGVVVLVAVANTINIGADIGAVAAAAQLVVNVPFWLLAIATTALLVVSEVVITYKTYANVLKWLALALFSYPATAFIVKQPWREILYATVVPHIELTFAFFFIITGVFGTSISPYMFFWQASEEVEEERAVGMRSGRDGKPRLPRRFIRDMRIDTLIGMAAAELAQWFIIITTATVLFKHGTTTINTAADAAKALEPLVQSFPNAGQVAKDLFAVGVIGLGLLGIPVLAGSAAYALAEAFGWKEGLSKKFKKARGFYGVIILSMLIGLLLNFVGIDPIKALVFTAVFNGIAAVPLLFLIAKINGSAEILGEERGGGLSRSFVWITFAVMGLSAVALLYTLVAHHTAH</sequence>
<dbReference type="Pfam" id="PF01566">
    <property type="entry name" value="Nramp"/>
    <property type="match status" value="1"/>
</dbReference>
<organism evidence="8 9">
    <name type="scientific">Edaphobacter dinghuensis</name>
    <dbReference type="NCBI Taxonomy" id="1560005"/>
    <lineage>
        <taxon>Bacteria</taxon>
        <taxon>Pseudomonadati</taxon>
        <taxon>Acidobacteriota</taxon>
        <taxon>Terriglobia</taxon>
        <taxon>Terriglobales</taxon>
        <taxon>Acidobacteriaceae</taxon>
        <taxon>Edaphobacter</taxon>
    </lineage>
</organism>
<keyword evidence="3 7" id="KW-0812">Transmembrane</keyword>
<proteinExistence type="predicted"/>
<evidence type="ECO:0000256" key="7">
    <source>
        <dbReference type="SAM" id="Phobius"/>
    </source>
</evidence>
<keyword evidence="9" id="KW-1185">Reference proteome</keyword>
<reference evidence="8" key="2">
    <citation type="submission" date="2020-09" db="EMBL/GenBank/DDBJ databases">
        <authorList>
            <person name="Sun Q."/>
            <person name="Zhou Y."/>
        </authorList>
    </citation>
    <scope>NUCLEOTIDE SEQUENCE</scope>
    <source>
        <strain evidence="8">CGMCC 1.12997</strain>
    </source>
</reference>
<feature type="transmembrane region" description="Helical" evidence="7">
    <location>
        <begin position="417"/>
        <end position="437"/>
    </location>
</feature>
<evidence type="ECO:0000256" key="3">
    <source>
        <dbReference type="ARBA" id="ARBA00022692"/>
    </source>
</evidence>
<dbReference type="GO" id="GO:0005384">
    <property type="term" value="F:manganese ion transmembrane transporter activity"/>
    <property type="evidence" value="ECO:0007669"/>
    <property type="project" value="TreeGrafter"/>
</dbReference>
<feature type="transmembrane region" description="Helical" evidence="7">
    <location>
        <begin position="156"/>
        <end position="174"/>
    </location>
</feature>
<evidence type="ECO:0000256" key="5">
    <source>
        <dbReference type="ARBA" id="ARBA00022989"/>
    </source>
</evidence>
<feature type="transmembrane region" description="Helical" evidence="7">
    <location>
        <begin position="308"/>
        <end position="332"/>
    </location>
</feature>
<dbReference type="Proteomes" id="UP000647241">
    <property type="component" value="Unassembled WGS sequence"/>
</dbReference>
<feature type="transmembrane region" description="Helical" evidence="7">
    <location>
        <begin position="251"/>
        <end position="274"/>
    </location>
</feature>
<name>A0A917LYE8_9BACT</name>
<comment type="caution">
    <text evidence="8">The sequence shown here is derived from an EMBL/GenBank/DDBJ whole genome shotgun (WGS) entry which is preliminary data.</text>
</comment>
<dbReference type="PANTHER" id="PTHR11706">
    <property type="entry name" value="SOLUTE CARRIER PROTEIN FAMILY 11 MEMBER"/>
    <property type="match status" value="1"/>
</dbReference>
<accession>A0A917LYE8</accession>
<dbReference type="InterPro" id="IPR001046">
    <property type="entry name" value="NRAMP_fam"/>
</dbReference>
<dbReference type="RefSeq" id="WP_188552299.1">
    <property type="nucleotide sequence ID" value="NZ_BMGT01000001.1"/>
</dbReference>
<evidence type="ECO:0000313" key="9">
    <source>
        <dbReference type="Proteomes" id="UP000647241"/>
    </source>
</evidence>
<dbReference type="PANTHER" id="PTHR11706:SF33">
    <property type="entry name" value="NATURAL RESISTANCE-ASSOCIATED MACROPHAGE PROTEIN 2"/>
    <property type="match status" value="1"/>
</dbReference>
<dbReference type="AlphaFoldDB" id="A0A917LYE8"/>
<evidence type="ECO:0000256" key="6">
    <source>
        <dbReference type="ARBA" id="ARBA00023136"/>
    </source>
</evidence>
<evidence type="ECO:0000313" key="8">
    <source>
        <dbReference type="EMBL" id="GGG63964.1"/>
    </source>
</evidence>
<evidence type="ECO:0000256" key="2">
    <source>
        <dbReference type="ARBA" id="ARBA00022448"/>
    </source>
</evidence>
<feature type="transmembrane region" description="Helical" evidence="7">
    <location>
        <begin position="352"/>
        <end position="371"/>
    </location>
</feature>
<protein>
    <submittedName>
        <fullName evidence="8">Iron transporter</fullName>
    </submittedName>
</protein>
<dbReference type="GO" id="GO:0005886">
    <property type="term" value="C:plasma membrane"/>
    <property type="evidence" value="ECO:0007669"/>
    <property type="project" value="TreeGrafter"/>
</dbReference>
<keyword evidence="6 7" id="KW-0472">Membrane</keyword>
<feature type="transmembrane region" description="Helical" evidence="7">
    <location>
        <begin position="128"/>
        <end position="149"/>
    </location>
</feature>
<gene>
    <name evidence="8" type="ORF">GCM10011585_01920</name>
</gene>
<reference evidence="8" key="1">
    <citation type="journal article" date="2014" name="Int. J. Syst. Evol. Microbiol.">
        <title>Complete genome sequence of Corynebacterium casei LMG S-19264T (=DSM 44701T), isolated from a smear-ripened cheese.</title>
        <authorList>
            <consortium name="US DOE Joint Genome Institute (JGI-PGF)"/>
            <person name="Walter F."/>
            <person name="Albersmeier A."/>
            <person name="Kalinowski J."/>
            <person name="Ruckert C."/>
        </authorList>
    </citation>
    <scope>NUCLEOTIDE SEQUENCE</scope>
    <source>
        <strain evidence="8">CGMCC 1.12997</strain>
    </source>
</reference>
<dbReference type="GO" id="GO:0015086">
    <property type="term" value="F:cadmium ion transmembrane transporter activity"/>
    <property type="evidence" value="ECO:0007669"/>
    <property type="project" value="TreeGrafter"/>
</dbReference>
<evidence type="ECO:0000256" key="4">
    <source>
        <dbReference type="ARBA" id="ARBA00022847"/>
    </source>
</evidence>